<feature type="transmembrane region" description="Helical" evidence="5">
    <location>
        <begin position="89"/>
        <end position="106"/>
    </location>
</feature>
<name>A0A7W2M6G6_9FLAO</name>
<feature type="transmembrane region" description="Helical" evidence="5">
    <location>
        <begin position="192"/>
        <end position="221"/>
    </location>
</feature>
<feature type="transmembrane region" description="Helical" evidence="5">
    <location>
        <begin position="371"/>
        <end position="388"/>
    </location>
</feature>
<dbReference type="PROSITE" id="PS51257">
    <property type="entry name" value="PROKAR_LIPOPROTEIN"/>
    <property type="match status" value="1"/>
</dbReference>
<reference evidence="7 8" key="1">
    <citation type="submission" date="2020-07" db="EMBL/GenBank/DDBJ databases">
        <title>Bacterium isolated from marine sediment.</title>
        <authorList>
            <person name="Shang D."/>
        </authorList>
    </citation>
    <scope>NUCLEOTIDE SEQUENCE [LARGE SCALE GENOMIC DNA]</scope>
    <source>
        <strain evidence="7 8">F6074</strain>
    </source>
</reference>
<dbReference type="GO" id="GO:0016020">
    <property type="term" value="C:membrane"/>
    <property type="evidence" value="ECO:0007669"/>
    <property type="project" value="UniProtKB-SubCell"/>
</dbReference>
<evidence type="ECO:0000256" key="1">
    <source>
        <dbReference type="ARBA" id="ARBA00004141"/>
    </source>
</evidence>
<dbReference type="AlphaFoldDB" id="A0A7W2M6G6"/>
<evidence type="ECO:0000256" key="3">
    <source>
        <dbReference type="ARBA" id="ARBA00022989"/>
    </source>
</evidence>
<feature type="domain" description="O-antigen ligase-related" evidence="6">
    <location>
        <begin position="194"/>
        <end position="333"/>
    </location>
</feature>
<evidence type="ECO:0000313" key="8">
    <source>
        <dbReference type="Proteomes" id="UP000541857"/>
    </source>
</evidence>
<keyword evidence="2 5" id="KW-0812">Transmembrane</keyword>
<organism evidence="7 8">
    <name type="scientific">Gelidibacter maritimus</name>
    <dbReference type="NCBI Taxonomy" id="2761487"/>
    <lineage>
        <taxon>Bacteria</taxon>
        <taxon>Pseudomonadati</taxon>
        <taxon>Bacteroidota</taxon>
        <taxon>Flavobacteriia</taxon>
        <taxon>Flavobacteriales</taxon>
        <taxon>Flavobacteriaceae</taxon>
        <taxon>Gelidibacter</taxon>
    </lineage>
</organism>
<keyword evidence="4 5" id="KW-0472">Membrane</keyword>
<comment type="subcellular location">
    <subcellularLocation>
        <location evidence="1">Membrane</location>
        <topology evidence="1">Multi-pass membrane protein</topology>
    </subcellularLocation>
</comment>
<evidence type="ECO:0000256" key="5">
    <source>
        <dbReference type="SAM" id="Phobius"/>
    </source>
</evidence>
<feature type="transmembrane region" description="Helical" evidence="5">
    <location>
        <begin position="33"/>
        <end position="52"/>
    </location>
</feature>
<evidence type="ECO:0000259" key="6">
    <source>
        <dbReference type="Pfam" id="PF04932"/>
    </source>
</evidence>
<keyword evidence="3 5" id="KW-1133">Transmembrane helix</keyword>
<feature type="transmembrane region" description="Helical" evidence="5">
    <location>
        <begin position="113"/>
        <end position="135"/>
    </location>
</feature>
<evidence type="ECO:0000256" key="4">
    <source>
        <dbReference type="ARBA" id="ARBA00023136"/>
    </source>
</evidence>
<accession>A0A7W2M6G6</accession>
<keyword evidence="8" id="KW-1185">Reference proteome</keyword>
<dbReference type="Proteomes" id="UP000541857">
    <property type="component" value="Unassembled WGS sequence"/>
</dbReference>
<comment type="caution">
    <text evidence="7">The sequence shown here is derived from an EMBL/GenBank/DDBJ whole genome shotgun (WGS) entry which is preliminary data.</text>
</comment>
<feature type="transmembrane region" description="Helical" evidence="5">
    <location>
        <begin position="320"/>
        <end position="340"/>
    </location>
</feature>
<feature type="transmembrane region" description="Helical" evidence="5">
    <location>
        <begin position="155"/>
        <end position="180"/>
    </location>
</feature>
<dbReference type="EMBL" id="JACGLT010000010">
    <property type="protein sequence ID" value="MBA6153574.1"/>
    <property type="molecule type" value="Genomic_DNA"/>
</dbReference>
<dbReference type="Pfam" id="PF04932">
    <property type="entry name" value="Wzy_C"/>
    <property type="match status" value="1"/>
</dbReference>
<feature type="transmembrane region" description="Helical" evidence="5">
    <location>
        <begin position="227"/>
        <end position="248"/>
    </location>
</feature>
<feature type="transmembrane region" description="Helical" evidence="5">
    <location>
        <begin position="64"/>
        <end position="83"/>
    </location>
</feature>
<dbReference type="InterPro" id="IPR007016">
    <property type="entry name" value="O-antigen_ligase-rel_domated"/>
</dbReference>
<evidence type="ECO:0000256" key="2">
    <source>
        <dbReference type="ARBA" id="ARBA00022692"/>
    </source>
</evidence>
<proteinExistence type="predicted"/>
<protein>
    <submittedName>
        <fullName evidence="7">O-antigen ligase family protein</fullName>
    </submittedName>
</protein>
<dbReference type="GO" id="GO:0016874">
    <property type="term" value="F:ligase activity"/>
    <property type="evidence" value="ECO:0007669"/>
    <property type="project" value="UniProtKB-KW"/>
</dbReference>
<evidence type="ECO:0000313" key="7">
    <source>
        <dbReference type="EMBL" id="MBA6153574.1"/>
    </source>
</evidence>
<feature type="transmembrane region" description="Helical" evidence="5">
    <location>
        <begin position="346"/>
        <end position="364"/>
    </location>
</feature>
<sequence length="405" mass="46051">MNKLIVSICFYLPFAISCLNVQEITANFVSTSLAQIIAYLNLVLIITGVVLFRKNIRILSSTNRLWFVFYILYYGIGLLASGVSGFQTSIIATLVPVIFFTGYNFLLSNKVHFNLFFIILTICFVITSFITIIFVKLNFNIYTGEVLRGWDLDRAGGITGDANAAALTNIIAFLLVNQIYKPSKIIFRLIKILLLITIFYSLFLTFSTTGLFTFTIIFALINYKFFTGIKIVLFVVMIPLFYIGVFVLQSEVQSLGLSKAQTYKIENITNLLTFKLDKVDNSGRGDLLDNVIHYLYKNPILGNGIDFSVAMRGHNTYIGIWVDAGILTFLFFIFMLSYYLLKTFALIPQLRFFAMSLLIVLYIFMISLQSVINKPYLIVIFVFIGYLIDNNKSDNSYMDTSQETI</sequence>
<dbReference type="RefSeq" id="WP_182205874.1">
    <property type="nucleotide sequence ID" value="NZ_JACGLT010000010.1"/>
</dbReference>
<gene>
    <name evidence="7" type="ORF">H3Z82_12640</name>
</gene>
<keyword evidence="7" id="KW-0436">Ligase</keyword>